<dbReference type="AlphaFoldDB" id="A0A8J3PAW2"/>
<gene>
    <name evidence="1" type="ORF">Cco03nite_67090</name>
</gene>
<organism evidence="1 2">
    <name type="scientific">Catellatospora coxensis</name>
    <dbReference type="NCBI Taxonomy" id="310354"/>
    <lineage>
        <taxon>Bacteria</taxon>
        <taxon>Bacillati</taxon>
        <taxon>Actinomycetota</taxon>
        <taxon>Actinomycetes</taxon>
        <taxon>Micromonosporales</taxon>
        <taxon>Micromonosporaceae</taxon>
        <taxon>Catellatospora</taxon>
    </lineage>
</organism>
<protein>
    <submittedName>
        <fullName evidence="1">Uncharacterized protein</fullName>
    </submittedName>
</protein>
<keyword evidence="2" id="KW-1185">Reference proteome</keyword>
<sequence>MERYPRVWSAALVSISVDVYLRNDSGNLVILTTPPEESDLVGHDDTRHTLWGSPAVRALGATVVVGLSQGDVWVDFGRLDELVADCELIGKHLADVAAAAGRSEDYLRFRVGNLLAATERARAHRAGVVIWAGHGDIVYASRPVADDGPPAA</sequence>
<evidence type="ECO:0000313" key="2">
    <source>
        <dbReference type="Proteomes" id="UP000630887"/>
    </source>
</evidence>
<proteinExistence type="predicted"/>
<evidence type="ECO:0000313" key="1">
    <source>
        <dbReference type="EMBL" id="GIG10009.1"/>
    </source>
</evidence>
<dbReference type="EMBL" id="BONI01000078">
    <property type="protein sequence ID" value="GIG10009.1"/>
    <property type="molecule type" value="Genomic_DNA"/>
</dbReference>
<reference evidence="1 2" key="1">
    <citation type="submission" date="2021-01" db="EMBL/GenBank/DDBJ databases">
        <title>Whole genome shotgun sequence of Catellatospora coxensis NBRC 107359.</title>
        <authorList>
            <person name="Komaki H."/>
            <person name="Tamura T."/>
        </authorList>
    </citation>
    <scope>NUCLEOTIDE SEQUENCE [LARGE SCALE GENOMIC DNA]</scope>
    <source>
        <strain evidence="1 2">NBRC 107359</strain>
    </source>
</reference>
<dbReference type="Proteomes" id="UP000630887">
    <property type="component" value="Unassembled WGS sequence"/>
</dbReference>
<name>A0A8J3PAW2_9ACTN</name>
<comment type="caution">
    <text evidence="1">The sequence shown here is derived from an EMBL/GenBank/DDBJ whole genome shotgun (WGS) entry which is preliminary data.</text>
</comment>
<accession>A0A8J3PAW2</accession>